<dbReference type="InterPro" id="IPR012677">
    <property type="entry name" value="Nucleotide-bd_a/b_plait_sf"/>
</dbReference>
<dbReference type="Gene3D" id="3.30.70.330">
    <property type="match status" value="1"/>
</dbReference>
<feature type="compositionally biased region" description="Basic and acidic residues" evidence="5">
    <location>
        <begin position="164"/>
        <end position="175"/>
    </location>
</feature>
<dbReference type="PANTHER" id="PTHR13112:SF0">
    <property type="entry name" value="FI21285P1"/>
    <property type="match status" value="1"/>
</dbReference>
<evidence type="ECO:0000256" key="4">
    <source>
        <dbReference type="ARBA" id="ARBA00023242"/>
    </source>
</evidence>
<dbReference type="GO" id="GO:0005730">
    <property type="term" value="C:nucleolus"/>
    <property type="evidence" value="ECO:0007669"/>
    <property type="project" value="TreeGrafter"/>
</dbReference>
<proteinExistence type="inferred from homology"/>
<dbReference type="InterPro" id="IPR005120">
    <property type="entry name" value="UPF3_dom"/>
</dbReference>
<organism evidence="7 8">
    <name type="scientific">Halteria grandinella</name>
    <dbReference type="NCBI Taxonomy" id="5974"/>
    <lineage>
        <taxon>Eukaryota</taxon>
        <taxon>Sar</taxon>
        <taxon>Alveolata</taxon>
        <taxon>Ciliophora</taxon>
        <taxon>Intramacronucleata</taxon>
        <taxon>Spirotrichea</taxon>
        <taxon>Stichotrichia</taxon>
        <taxon>Sporadotrichida</taxon>
        <taxon>Halteriidae</taxon>
        <taxon>Halteria</taxon>
    </lineage>
</organism>
<evidence type="ECO:0000313" key="7">
    <source>
        <dbReference type="EMBL" id="TNV80861.1"/>
    </source>
</evidence>
<evidence type="ECO:0000256" key="5">
    <source>
        <dbReference type="SAM" id="MobiDB-lite"/>
    </source>
</evidence>
<evidence type="ECO:0000313" key="8">
    <source>
        <dbReference type="Proteomes" id="UP000785679"/>
    </source>
</evidence>
<dbReference type="GO" id="GO:0000184">
    <property type="term" value="P:nuclear-transcribed mRNA catabolic process, nonsense-mediated decay"/>
    <property type="evidence" value="ECO:0007669"/>
    <property type="project" value="UniProtKB-KW"/>
</dbReference>
<dbReference type="Pfam" id="PF03467">
    <property type="entry name" value="Smg4_UPF3"/>
    <property type="match status" value="1"/>
</dbReference>
<name>A0A8J8NVE5_HALGN</name>
<dbReference type="OrthoDB" id="18087at2759"/>
<evidence type="ECO:0000256" key="1">
    <source>
        <dbReference type="ARBA" id="ARBA00004123"/>
    </source>
</evidence>
<dbReference type="GO" id="GO:0003729">
    <property type="term" value="F:mRNA binding"/>
    <property type="evidence" value="ECO:0007669"/>
    <property type="project" value="TreeGrafter"/>
</dbReference>
<comment type="similarity">
    <text evidence="2">Belongs to the RENT3 family.</text>
</comment>
<evidence type="ECO:0000256" key="3">
    <source>
        <dbReference type="ARBA" id="ARBA00023161"/>
    </source>
</evidence>
<accession>A0A8J8NVE5</accession>
<feature type="region of interest" description="Disordered" evidence="5">
    <location>
        <begin position="128"/>
        <end position="213"/>
    </location>
</feature>
<dbReference type="EMBL" id="RRYP01006923">
    <property type="protein sequence ID" value="TNV80861.1"/>
    <property type="molecule type" value="Genomic_DNA"/>
</dbReference>
<reference evidence="7" key="1">
    <citation type="submission" date="2019-06" db="EMBL/GenBank/DDBJ databases">
        <authorList>
            <person name="Zheng W."/>
        </authorList>
    </citation>
    <scope>NUCLEOTIDE SEQUENCE</scope>
    <source>
        <strain evidence="7">QDHG01</strain>
    </source>
</reference>
<dbReference type="InterPro" id="IPR035979">
    <property type="entry name" value="RBD_domain_sf"/>
</dbReference>
<keyword evidence="8" id="KW-1185">Reference proteome</keyword>
<comment type="subcellular location">
    <subcellularLocation>
        <location evidence="1">Nucleus</location>
    </subcellularLocation>
</comment>
<dbReference type="SUPFAM" id="SSF54928">
    <property type="entry name" value="RNA-binding domain, RBD"/>
    <property type="match status" value="1"/>
</dbReference>
<sequence>MQQQPDKHHLHKAVVRKIPNFLTEEAFYHGFNVDLPIDFRYFVPGKTKERTDYSVAYFGFEQQKTLEQFIGKFNNFMIQDEKGKSYHLMVHRALFQSLPSLHNKRLHPLANTIHEQDDFKAFADKLTNKAPPLGAGEDPQSEDEQQPTIKNSKGRIAPLVQSIIEKKLNQGDKPRFGRGSQMQMQPKMKDKKKLIPTSQSSMGQYRVKPKSEY</sequence>
<keyword evidence="4" id="KW-0539">Nucleus</keyword>
<dbReference type="InterPro" id="IPR039722">
    <property type="entry name" value="Upf3"/>
</dbReference>
<dbReference type="GO" id="GO:0045727">
    <property type="term" value="P:positive regulation of translation"/>
    <property type="evidence" value="ECO:0007669"/>
    <property type="project" value="TreeGrafter"/>
</dbReference>
<gene>
    <name evidence="7" type="ORF">FGO68_gene16743</name>
</gene>
<evidence type="ECO:0000259" key="6">
    <source>
        <dbReference type="Pfam" id="PF03467"/>
    </source>
</evidence>
<feature type="domain" description="UPF3" evidence="6">
    <location>
        <begin position="11"/>
        <end position="167"/>
    </location>
</feature>
<protein>
    <recommendedName>
        <fullName evidence="6">UPF3 domain-containing protein</fullName>
    </recommendedName>
</protein>
<keyword evidence="3" id="KW-0866">Nonsense-mediated mRNA decay</keyword>
<evidence type="ECO:0000256" key="2">
    <source>
        <dbReference type="ARBA" id="ARBA00005991"/>
    </source>
</evidence>
<dbReference type="PANTHER" id="PTHR13112">
    <property type="entry name" value="UPF3 REGULATOR OF NONSENSE TRANSCRIPTS-LIKE PROTEIN"/>
    <property type="match status" value="1"/>
</dbReference>
<dbReference type="GO" id="GO:0005737">
    <property type="term" value="C:cytoplasm"/>
    <property type="evidence" value="ECO:0007669"/>
    <property type="project" value="TreeGrafter"/>
</dbReference>
<comment type="caution">
    <text evidence="7">The sequence shown here is derived from an EMBL/GenBank/DDBJ whole genome shotgun (WGS) entry which is preliminary data.</text>
</comment>
<dbReference type="AlphaFoldDB" id="A0A8J8NVE5"/>
<dbReference type="Proteomes" id="UP000785679">
    <property type="component" value="Unassembled WGS sequence"/>
</dbReference>